<keyword evidence="15" id="KW-1185">Reference proteome</keyword>
<dbReference type="InterPro" id="IPR001733">
    <property type="entry name" value="Peptidase_S26B"/>
</dbReference>
<dbReference type="AlphaFoldDB" id="A0A0P6XU22"/>
<feature type="domain" description="Peptidase S24/S26A/S26B/S26C" evidence="13">
    <location>
        <begin position="308"/>
        <end position="389"/>
    </location>
</feature>
<dbReference type="OrthoDB" id="3178064at2"/>
<evidence type="ECO:0000313" key="14">
    <source>
        <dbReference type="EMBL" id="KPL83774.1"/>
    </source>
</evidence>
<protein>
    <recommendedName>
        <fullName evidence="9 11">Signal peptidase I</fullName>
        <ecNumber evidence="11">3.4.21.89</ecNumber>
    </recommendedName>
</protein>
<dbReference type="InterPro" id="IPR036286">
    <property type="entry name" value="LexA/Signal_pep-like_sf"/>
</dbReference>
<dbReference type="GO" id="GO:0009003">
    <property type="term" value="F:signal peptidase activity"/>
    <property type="evidence" value="ECO:0007669"/>
    <property type="project" value="UniProtKB-EC"/>
</dbReference>
<dbReference type="Proteomes" id="UP000050544">
    <property type="component" value="Unassembled WGS sequence"/>
</dbReference>
<keyword evidence="4" id="KW-0378">Hydrolase</keyword>
<keyword evidence="6" id="KW-0735">Signal-anchor</keyword>
<evidence type="ECO:0000256" key="9">
    <source>
        <dbReference type="ARBA" id="ARBA00033305"/>
    </source>
</evidence>
<keyword evidence="7 12" id="KW-1133">Transmembrane helix</keyword>
<dbReference type="STRING" id="869279.SE15_00485"/>
<reference evidence="14 15" key="1">
    <citation type="submission" date="2015-07" db="EMBL/GenBank/DDBJ databases">
        <title>Whole genome sequence of Thermanaerothrix daxensis DSM 23592.</title>
        <authorList>
            <person name="Hemp J."/>
            <person name="Ward L.M."/>
            <person name="Pace L.A."/>
            <person name="Fischer W.W."/>
        </authorList>
    </citation>
    <scope>NUCLEOTIDE SEQUENCE [LARGE SCALE GENOMIC DNA]</scope>
    <source>
        <strain evidence="14 15">GNS-1</strain>
    </source>
</reference>
<dbReference type="InterPro" id="IPR019533">
    <property type="entry name" value="Peptidase_S26"/>
</dbReference>
<dbReference type="GO" id="GO:0004252">
    <property type="term" value="F:serine-type endopeptidase activity"/>
    <property type="evidence" value="ECO:0007669"/>
    <property type="project" value="UniProtKB-UniRule"/>
</dbReference>
<comment type="caution">
    <text evidence="14">The sequence shown here is derived from an EMBL/GenBank/DDBJ whole genome shotgun (WGS) entry which is preliminary data.</text>
</comment>
<gene>
    <name evidence="14" type="ORF">SE15_00485</name>
</gene>
<dbReference type="InterPro" id="IPR019756">
    <property type="entry name" value="Pept_S26A_signal_pept_1_Ser-AS"/>
</dbReference>
<evidence type="ECO:0000313" key="15">
    <source>
        <dbReference type="Proteomes" id="UP000050544"/>
    </source>
</evidence>
<keyword evidence="8 12" id="KW-0472">Membrane</keyword>
<keyword evidence="5" id="KW-0256">Endoplasmic reticulum</keyword>
<evidence type="ECO:0000259" key="13">
    <source>
        <dbReference type="Pfam" id="PF00717"/>
    </source>
</evidence>
<feature type="transmembrane region" description="Helical" evidence="12">
    <location>
        <begin position="120"/>
        <end position="140"/>
    </location>
</feature>
<dbReference type="CDD" id="cd06530">
    <property type="entry name" value="S26_SPase_I"/>
    <property type="match status" value="1"/>
</dbReference>
<evidence type="ECO:0000256" key="6">
    <source>
        <dbReference type="ARBA" id="ARBA00022968"/>
    </source>
</evidence>
<evidence type="ECO:0000256" key="8">
    <source>
        <dbReference type="ARBA" id="ARBA00023136"/>
    </source>
</evidence>
<keyword evidence="3 12" id="KW-0812">Transmembrane</keyword>
<feature type="transmembrane region" description="Helical" evidence="12">
    <location>
        <begin position="56"/>
        <end position="74"/>
    </location>
</feature>
<evidence type="ECO:0000256" key="10">
    <source>
        <dbReference type="ARBA" id="ARBA00045533"/>
    </source>
</evidence>
<evidence type="ECO:0000256" key="11">
    <source>
        <dbReference type="NCBIfam" id="TIGR02228"/>
    </source>
</evidence>
<comment type="subcellular location">
    <subcellularLocation>
        <location evidence="1">Endoplasmic reticulum membrane</location>
        <topology evidence="1">Single-pass type II membrane protein</topology>
    </subcellularLocation>
</comment>
<dbReference type="InterPro" id="IPR015927">
    <property type="entry name" value="Peptidase_S24_S26A/B/C"/>
</dbReference>
<dbReference type="SUPFAM" id="SSF51306">
    <property type="entry name" value="LexA/Signal peptidase"/>
    <property type="match status" value="1"/>
</dbReference>
<accession>A0A0P6XU22</accession>
<dbReference type="PROSITE" id="PS00501">
    <property type="entry name" value="SPASE_I_1"/>
    <property type="match status" value="1"/>
</dbReference>
<feature type="transmembrane region" description="Helical" evidence="12">
    <location>
        <begin position="25"/>
        <end position="44"/>
    </location>
</feature>
<feature type="transmembrane region" description="Helical" evidence="12">
    <location>
        <begin position="86"/>
        <end position="108"/>
    </location>
</feature>
<proteinExistence type="predicted"/>
<dbReference type="PANTHER" id="PTHR10806">
    <property type="entry name" value="SIGNAL PEPTIDASE COMPLEX CATALYTIC SUBUNIT SEC11"/>
    <property type="match status" value="1"/>
</dbReference>
<feature type="transmembrane region" description="Helical" evidence="12">
    <location>
        <begin position="235"/>
        <end position="253"/>
    </location>
</feature>
<feature type="transmembrane region" description="Helical" evidence="12">
    <location>
        <begin position="283"/>
        <end position="304"/>
    </location>
</feature>
<dbReference type="Gene3D" id="2.10.109.10">
    <property type="entry name" value="Umud Fragment, subunit A"/>
    <property type="match status" value="1"/>
</dbReference>
<feature type="transmembrane region" description="Helical" evidence="12">
    <location>
        <begin position="199"/>
        <end position="223"/>
    </location>
</feature>
<evidence type="ECO:0000256" key="4">
    <source>
        <dbReference type="ARBA" id="ARBA00022801"/>
    </source>
</evidence>
<feature type="transmembrane region" description="Helical" evidence="12">
    <location>
        <begin position="152"/>
        <end position="169"/>
    </location>
</feature>
<evidence type="ECO:0000256" key="5">
    <source>
        <dbReference type="ARBA" id="ARBA00022824"/>
    </source>
</evidence>
<keyword evidence="2" id="KW-0645">Protease</keyword>
<dbReference type="PANTHER" id="PTHR10806:SF6">
    <property type="entry name" value="SIGNAL PEPTIDASE COMPLEX CATALYTIC SUBUNIT SEC11"/>
    <property type="match status" value="1"/>
</dbReference>
<dbReference type="GO" id="GO:0006465">
    <property type="term" value="P:signal peptide processing"/>
    <property type="evidence" value="ECO:0007669"/>
    <property type="project" value="UniProtKB-UniRule"/>
</dbReference>
<dbReference type="GO" id="GO:0016020">
    <property type="term" value="C:membrane"/>
    <property type="evidence" value="ECO:0007669"/>
    <property type="project" value="UniProtKB-UniRule"/>
</dbReference>
<dbReference type="Pfam" id="PF00717">
    <property type="entry name" value="Peptidase_S24"/>
    <property type="match status" value="1"/>
</dbReference>
<comment type="function">
    <text evidence="10">Catalytic component of the signal peptidase complex (SPC) which catalyzes the cleavage of N-terminal signal sequences from nascent proteins as they are translocated into the lumen of the endoplasmic reticulum. Specifically cleaves N-terminal signal peptides that contain a hydrophobic alpha-helix (h-region) shorter than 18-20 amino acids.</text>
</comment>
<evidence type="ECO:0000256" key="12">
    <source>
        <dbReference type="SAM" id="Phobius"/>
    </source>
</evidence>
<evidence type="ECO:0000256" key="1">
    <source>
        <dbReference type="ARBA" id="ARBA00004648"/>
    </source>
</evidence>
<sequence>MHKPLTTIPTPISLPPIWRPAIERYGLVVLLAAAFLTYLLVNLVAPRLPPGLDMYLLQPLAWVMLGGMAFLLAWGGWVDWPHPSRLLFIFALLLGLIQTAAFLLTGFLFGLGHSPYAHRFPAVLGNLWYLAAGLVGLETARATLVRYVGQRSLFLAVALGAFIPALYIVPLTRWTTLSTPQTIIAFTGARLLPSLAEGLVAALLAWLGGPFPALLYRALPLLFEWFSPVLPNLTWLVQAFIGSLAPLIGFFYLQGFLPAPEATASAPSAEAPASPSRSTTLNAWWWVLLIALTAFWFNTGFFGVRPFVVSGYSMKPTLMAGDLVIIQPTAPETIREGDIIQFRVLSGSVVHRVKTIRAENGTLTFITRGDNNNVDDDPVTADQVQGKVVLVIPKIGWPTLVLKRVLQWLF</sequence>
<name>A0A0P6XU22_9CHLR</name>
<evidence type="ECO:0000256" key="2">
    <source>
        <dbReference type="ARBA" id="ARBA00022670"/>
    </source>
</evidence>
<dbReference type="NCBIfam" id="TIGR02228">
    <property type="entry name" value="sigpep_I_arch"/>
    <property type="match status" value="1"/>
</dbReference>
<evidence type="ECO:0000256" key="3">
    <source>
        <dbReference type="ARBA" id="ARBA00022692"/>
    </source>
</evidence>
<dbReference type="EMBL" id="LGKO01000002">
    <property type="protein sequence ID" value="KPL83774.1"/>
    <property type="molecule type" value="Genomic_DNA"/>
</dbReference>
<organism evidence="14 15">
    <name type="scientific">Thermanaerothrix daxensis</name>
    <dbReference type="NCBI Taxonomy" id="869279"/>
    <lineage>
        <taxon>Bacteria</taxon>
        <taxon>Bacillati</taxon>
        <taxon>Chloroflexota</taxon>
        <taxon>Anaerolineae</taxon>
        <taxon>Anaerolineales</taxon>
        <taxon>Anaerolineaceae</taxon>
        <taxon>Thermanaerothrix</taxon>
    </lineage>
</organism>
<evidence type="ECO:0000256" key="7">
    <source>
        <dbReference type="ARBA" id="ARBA00022989"/>
    </source>
</evidence>
<dbReference type="EC" id="3.4.21.89" evidence="11"/>
<dbReference type="RefSeq" id="WP_054520154.1">
    <property type="nucleotide sequence ID" value="NZ_LGKO01000002.1"/>
</dbReference>